<evidence type="ECO:0000256" key="3">
    <source>
        <dbReference type="ARBA" id="ARBA00022692"/>
    </source>
</evidence>
<comment type="subcellular location">
    <subcellularLocation>
        <location evidence="1">Cell membrane</location>
        <topology evidence="1">Multi-pass membrane protein</topology>
    </subcellularLocation>
</comment>
<dbReference type="PANTHER" id="PTHR30086">
    <property type="entry name" value="ARGININE EXPORTER PROTEIN ARGO"/>
    <property type="match status" value="1"/>
</dbReference>
<evidence type="ECO:0000256" key="1">
    <source>
        <dbReference type="ARBA" id="ARBA00004651"/>
    </source>
</evidence>
<dbReference type="PIRSF" id="PIRSF006324">
    <property type="entry name" value="LeuE"/>
    <property type="match status" value="1"/>
</dbReference>
<evidence type="ECO:0000256" key="4">
    <source>
        <dbReference type="ARBA" id="ARBA00022989"/>
    </source>
</evidence>
<name>Z9JJT4_9GAMM</name>
<evidence type="ECO:0000256" key="6">
    <source>
        <dbReference type="SAM" id="Phobius"/>
    </source>
</evidence>
<keyword evidence="4 6" id="KW-1133">Transmembrane helix</keyword>
<dbReference type="InterPro" id="IPR001123">
    <property type="entry name" value="LeuE-type"/>
</dbReference>
<evidence type="ECO:0008006" key="9">
    <source>
        <dbReference type="Google" id="ProtNLM"/>
    </source>
</evidence>
<dbReference type="GO" id="GO:0015171">
    <property type="term" value="F:amino acid transmembrane transporter activity"/>
    <property type="evidence" value="ECO:0007669"/>
    <property type="project" value="TreeGrafter"/>
</dbReference>
<sequence>MNHQVLTFFIVSLFLVISPGPNMALIIDHASRLGKKNSFASVAGLCTATYVHGAFSILGVSAIVLSNHALFLLVKLMGGTYLLYMGVKSIASGIKGFKKNEIVSSEENHLKNKTKLSTSYMDGFLTQILNPKVSIFYITVFPKFLSSGDSIKKGFELVTIHSFNIFAWFTLMTIFISFANVALKKPKVRSYINIATGSVLSLFAFFIFFG</sequence>
<keyword evidence="3 6" id="KW-0812">Transmembrane</keyword>
<dbReference type="OrthoDB" id="581870at2"/>
<dbReference type="Pfam" id="PF01810">
    <property type="entry name" value="LysE"/>
    <property type="match status" value="1"/>
</dbReference>
<feature type="transmembrane region" description="Helical" evidence="6">
    <location>
        <begin position="190"/>
        <end position="209"/>
    </location>
</feature>
<reference evidence="7 8" key="1">
    <citation type="journal article" date="2014" name="Genome Announc.">
        <title>Draft Genome Sequence of Xylella fastidiosa Pear Leaf Scorch Strain in Taiwan.</title>
        <authorList>
            <person name="Su C.C."/>
            <person name="Deng W.L."/>
            <person name="Jan F.J."/>
            <person name="Chang C.J."/>
            <person name="Huang H."/>
            <person name="Chen J."/>
        </authorList>
    </citation>
    <scope>NUCLEOTIDE SEQUENCE [LARGE SCALE GENOMIC DNA]</scope>
    <source>
        <strain evidence="7 8">PLS229</strain>
    </source>
</reference>
<gene>
    <name evidence="7" type="ORF">AF72_07040</name>
</gene>
<dbReference type="AlphaFoldDB" id="Z9JJT4"/>
<organism evidence="7 8">
    <name type="scientific">Xylella taiwanensis</name>
    <dbReference type="NCBI Taxonomy" id="1444770"/>
    <lineage>
        <taxon>Bacteria</taxon>
        <taxon>Pseudomonadati</taxon>
        <taxon>Pseudomonadota</taxon>
        <taxon>Gammaproteobacteria</taxon>
        <taxon>Lysobacterales</taxon>
        <taxon>Lysobacteraceae</taxon>
        <taxon>Xylella</taxon>
    </lineage>
</organism>
<feature type="transmembrane region" description="Helical" evidence="6">
    <location>
        <begin position="165"/>
        <end position="183"/>
    </location>
</feature>
<evidence type="ECO:0000256" key="2">
    <source>
        <dbReference type="ARBA" id="ARBA00022475"/>
    </source>
</evidence>
<keyword evidence="5 6" id="KW-0472">Membrane</keyword>
<feature type="transmembrane region" description="Helical" evidence="6">
    <location>
        <begin position="69"/>
        <end position="87"/>
    </location>
</feature>
<evidence type="ECO:0000256" key="5">
    <source>
        <dbReference type="ARBA" id="ARBA00023136"/>
    </source>
</evidence>
<dbReference type="EMBL" id="JDSQ01000009">
    <property type="protein sequence ID" value="EWS78253.1"/>
    <property type="molecule type" value="Genomic_DNA"/>
</dbReference>
<dbReference type="GO" id="GO:0005886">
    <property type="term" value="C:plasma membrane"/>
    <property type="evidence" value="ECO:0007669"/>
    <property type="project" value="UniProtKB-SubCell"/>
</dbReference>
<protein>
    <recommendedName>
        <fullName evidence="9">Lysine transporter LysE</fullName>
    </recommendedName>
</protein>
<comment type="caution">
    <text evidence="7">The sequence shown here is derived from an EMBL/GenBank/DDBJ whole genome shotgun (WGS) entry which is preliminary data.</text>
</comment>
<dbReference type="KEGG" id="xtw:AB672_07160"/>
<accession>Z9JJT4</accession>
<dbReference type="eggNOG" id="COG1280">
    <property type="taxonomic scope" value="Bacteria"/>
</dbReference>
<dbReference type="Proteomes" id="UP000020406">
    <property type="component" value="Unassembled WGS sequence"/>
</dbReference>
<keyword evidence="2" id="KW-1003">Cell membrane</keyword>
<proteinExistence type="predicted"/>
<feature type="transmembrane region" description="Helical" evidence="6">
    <location>
        <begin position="39"/>
        <end position="63"/>
    </location>
</feature>
<dbReference type="RefSeq" id="WP_038271208.1">
    <property type="nucleotide sequence ID" value="NZ_CP087677.1"/>
</dbReference>
<feature type="transmembrane region" description="Helical" evidence="6">
    <location>
        <begin position="6"/>
        <end position="27"/>
    </location>
</feature>
<dbReference type="PANTHER" id="PTHR30086:SF20">
    <property type="entry name" value="ARGININE EXPORTER PROTEIN ARGO-RELATED"/>
    <property type="match status" value="1"/>
</dbReference>
<evidence type="ECO:0000313" key="8">
    <source>
        <dbReference type="Proteomes" id="UP000020406"/>
    </source>
</evidence>
<evidence type="ECO:0000313" key="7">
    <source>
        <dbReference type="EMBL" id="EWS78253.1"/>
    </source>
</evidence>